<dbReference type="AlphaFoldDB" id="A0A2J8B1V2"/>
<name>A0A2J8B1V2_9FIRM</name>
<dbReference type="PANTHER" id="PTHR46211:SF14">
    <property type="entry name" value="GLYCEROPHOSPHODIESTER PHOSPHODIESTERASE"/>
    <property type="match status" value="1"/>
</dbReference>
<accession>A0A2J8B1V2</accession>
<gene>
    <name evidence="2" type="ORF">B7R76_04135</name>
</gene>
<evidence type="ECO:0008006" key="4">
    <source>
        <dbReference type="Google" id="ProtNLM"/>
    </source>
</evidence>
<feature type="region of interest" description="Disordered" evidence="1">
    <location>
        <begin position="1"/>
        <end position="21"/>
    </location>
</feature>
<evidence type="ECO:0000256" key="1">
    <source>
        <dbReference type="SAM" id="MobiDB-lite"/>
    </source>
</evidence>
<evidence type="ECO:0000313" key="3">
    <source>
        <dbReference type="Proteomes" id="UP000236394"/>
    </source>
</evidence>
<dbReference type="InterPro" id="IPR017946">
    <property type="entry name" value="PLC-like_Pdiesterase_TIM-brl"/>
</dbReference>
<organism evidence="2 3">
    <name type="scientific">Mageeibacillus indolicus</name>
    <dbReference type="NCBI Taxonomy" id="884684"/>
    <lineage>
        <taxon>Bacteria</taxon>
        <taxon>Bacillati</taxon>
        <taxon>Bacillota</taxon>
        <taxon>Clostridia</taxon>
        <taxon>Eubacteriales</taxon>
        <taxon>Oscillospiraceae</taxon>
        <taxon>Mageeibacillus</taxon>
    </lineage>
</organism>
<dbReference type="Pfam" id="PF13653">
    <property type="entry name" value="GDPD_2"/>
    <property type="match status" value="1"/>
</dbReference>
<dbReference type="Proteomes" id="UP000236394">
    <property type="component" value="Unassembled WGS sequence"/>
</dbReference>
<dbReference type="Gene3D" id="3.20.20.190">
    <property type="entry name" value="Phosphatidylinositol (PI) phosphodiesterase"/>
    <property type="match status" value="1"/>
</dbReference>
<dbReference type="SUPFAM" id="SSF51695">
    <property type="entry name" value="PLC-like phosphodiesterases"/>
    <property type="match status" value="1"/>
</dbReference>
<dbReference type="GO" id="GO:0006629">
    <property type="term" value="P:lipid metabolic process"/>
    <property type="evidence" value="ECO:0007669"/>
    <property type="project" value="InterPro"/>
</dbReference>
<sequence length="238" mass="26821">MHEPQANLITAHAGAGDTPPNSREFLRYATQSDADIIEIDVSKREDGRLIAAHSSTTAKAEDLTSFCRFLASLPSRQYLNFDLKAPGLEKKTVEILWSTGLAQRSMYSGTVDYKLWQPLPLSVALRLPEVMLNAENCGLVALIAEREKSPQQRLIFWQKNMAKLQEIKLRTGIDKLNLAFPTVDNFVRNYLAEHGLGLSVWTVDESQAISEFWQMGVFNLTTNKVTEAARLRREIHGF</sequence>
<dbReference type="RefSeq" id="WP_102892443.1">
    <property type="nucleotide sequence ID" value="NZ_NBZD01000002.1"/>
</dbReference>
<proteinExistence type="predicted"/>
<dbReference type="GO" id="GO:0008081">
    <property type="term" value="F:phosphoric diester hydrolase activity"/>
    <property type="evidence" value="ECO:0007669"/>
    <property type="project" value="InterPro"/>
</dbReference>
<evidence type="ECO:0000313" key="2">
    <source>
        <dbReference type="EMBL" id="PNH18753.1"/>
    </source>
</evidence>
<dbReference type="CDD" id="cd08556">
    <property type="entry name" value="GDPD"/>
    <property type="match status" value="1"/>
</dbReference>
<comment type="caution">
    <text evidence="2">The sequence shown here is derived from an EMBL/GenBank/DDBJ whole genome shotgun (WGS) entry which is preliminary data.</text>
</comment>
<dbReference type="PANTHER" id="PTHR46211">
    <property type="entry name" value="GLYCEROPHOSPHORYL DIESTER PHOSPHODIESTERASE"/>
    <property type="match status" value="1"/>
</dbReference>
<reference evidence="3" key="1">
    <citation type="submission" date="2017-04" db="EMBL/GenBank/DDBJ databases">
        <authorList>
            <person name="Bumgarner R.E."/>
            <person name="Fredricks D.N."/>
            <person name="Srinivasan S."/>
        </authorList>
    </citation>
    <scope>NUCLEOTIDE SEQUENCE [LARGE SCALE GENOMIC DNA]</scope>
    <source>
        <strain evidence="3">KA00405</strain>
    </source>
</reference>
<dbReference type="EMBL" id="NBZD01000002">
    <property type="protein sequence ID" value="PNH18753.1"/>
    <property type="molecule type" value="Genomic_DNA"/>
</dbReference>
<protein>
    <recommendedName>
        <fullName evidence="4">GP-PDE domain-containing protein</fullName>
    </recommendedName>
</protein>